<sequence length="142" mass="14029">MGWGLFGGTVAAWCAALCWFDVRQRRLPNALTVPAAACGVIAALTLALCGAPSALAGMGLWGGTYLVVFLLGGVGAGDVKLAPALGALVGGLAGASAVLLAVLGAQAITVAWSVVVRDRLVPHGPAMILGAVTAVVLTLNAR</sequence>
<reference evidence="5" key="1">
    <citation type="submission" date="2010-03" db="EMBL/GenBank/DDBJ databases">
        <title>The complete chromosome of Tsukamurella paurometabola DSM 20162.</title>
        <authorList>
            <consortium name="US DOE Joint Genome Institute (JGI-PGF)"/>
            <person name="Lucas S."/>
            <person name="Copeland A."/>
            <person name="Lapidus A."/>
            <person name="Glavina del Rio T."/>
            <person name="Dalin E."/>
            <person name="Tice H."/>
            <person name="Bruce D."/>
            <person name="Goodwin L."/>
            <person name="Pitluck S."/>
            <person name="Kyrpides N."/>
            <person name="Mavromatis K."/>
            <person name="Ivanova N."/>
            <person name="Mikhailova N."/>
            <person name="Munk A.C."/>
            <person name="Brettin T."/>
            <person name="Detter J.C."/>
            <person name="Tapia R."/>
            <person name="Han C."/>
            <person name="Larimer F."/>
            <person name="Land M."/>
            <person name="Hauser L."/>
            <person name="Markowitz V."/>
            <person name="Cheng J.-F."/>
            <person name="Hugenholtz P."/>
            <person name="Woyke T."/>
            <person name="Wu D."/>
            <person name="Jando M."/>
            <person name="Brambilla E."/>
            <person name="Klenk H.-P."/>
            <person name="Eisen J.A."/>
        </authorList>
    </citation>
    <scope>NUCLEOTIDE SEQUENCE [LARGE SCALE GENOMIC DNA]</scope>
    <source>
        <strain evidence="5">ATCC 8368 / DSM 20162 / CCUG 35730 / CIP 100753 / JCM 10117 / KCTC 9821 / NBRC 16120 / NCIMB 702349 / NCTC 13040</strain>
    </source>
</reference>
<dbReference type="Gene3D" id="1.20.120.1220">
    <property type="match status" value="1"/>
</dbReference>
<dbReference type="InterPro" id="IPR000045">
    <property type="entry name" value="Prepilin_IV_endopep_pep"/>
</dbReference>
<dbReference type="Proteomes" id="UP000001213">
    <property type="component" value="Chromosome"/>
</dbReference>
<keyword evidence="2" id="KW-0812">Transmembrane</keyword>
<dbReference type="GO" id="GO:0004190">
    <property type="term" value="F:aspartic-type endopeptidase activity"/>
    <property type="evidence" value="ECO:0007669"/>
    <property type="project" value="InterPro"/>
</dbReference>
<dbReference type="HOGENOM" id="CLU_057101_11_1_11"/>
<dbReference type="Pfam" id="PF01478">
    <property type="entry name" value="Peptidase_A24"/>
    <property type="match status" value="1"/>
</dbReference>
<dbReference type="eggNOG" id="COG1989">
    <property type="taxonomic scope" value="Bacteria"/>
</dbReference>
<evidence type="ECO:0000313" key="4">
    <source>
        <dbReference type="EMBL" id="ADG78592.1"/>
    </source>
</evidence>
<feature type="transmembrane region" description="Helical" evidence="2">
    <location>
        <begin position="54"/>
        <end position="72"/>
    </location>
</feature>
<organism evidence="4 5">
    <name type="scientific">Tsukamurella paurometabola (strain ATCC 8368 / DSM 20162 / CCUG 35730 / CIP 100753 / JCM 10117 / KCTC 9821 / NBRC 16120 / NCIMB 702349 / NCTC 13040)</name>
    <name type="common">Corynebacterium paurometabolum</name>
    <dbReference type="NCBI Taxonomy" id="521096"/>
    <lineage>
        <taxon>Bacteria</taxon>
        <taxon>Bacillati</taxon>
        <taxon>Actinomycetota</taxon>
        <taxon>Actinomycetes</taxon>
        <taxon>Mycobacteriales</taxon>
        <taxon>Tsukamurellaceae</taxon>
        <taxon>Tsukamurella</taxon>
    </lineage>
</organism>
<dbReference type="InterPro" id="IPR050882">
    <property type="entry name" value="Prepilin_peptidase/N-MTase"/>
</dbReference>
<dbReference type="GO" id="GO:0005886">
    <property type="term" value="C:plasma membrane"/>
    <property type="evidence" value="ECO:0007669"/>
    <property type="project" value="TreeGrafter"/>
</dbReference>
<keyword evidence="2" id="KW-1133">Transmembrane helix</keyword>
<evidence type="ECO:0000256" key="1">
    <source>
        <dbReference type="ARBA" id="ARBA00005801"/>
    </source>
</evidence>
<dbReference type="GO" id="GO:0006465">
    <property type="term" value="P:signal peptide processing"/>
    <property type="evidence" value="ECO:0007669"/>
    <property type="project" value="TreeGrafter"/>
</dbReference>
<evidence type="ECO:0000259" key="3">
    <source>
        <dbReference type="Pfam" id="PF01478"/>
    </source>
</evidence>
<comment type="similarity">
    <text evidence="1">Belongs to the peptidase A24 family.</text>
</comment>
<gene>
    <name evidence="4" type="ordered locus">Tpau_1980</name>
</gene>
<accession>D5UNM4</accession>
<keyword evidence="2" id="KW-0472">Membrane</keyword>
<feature type="transmembrane region" description="Helical" evidence="2">
    <location>
        <begin position="6"/>
        <end position="22"/>
    </location>
</feature>
<feature type="transmembrane region" description="Helical" evidence="2">
    <location>
        <begin position="120"/>
        <end position="139"/>
    </location>
</feature>
<reference evidence="4 5" key="2">
    <citation type="journal article" date="2011" name="Stand. Genomic Sci.">
        <title>Complete genome sequence of Tsukamurella paurometabola type strain (no. 33).</title>
        <authorList>
            <person name="Munk A.C."/>
            <person name="Lapidus A."/>
            <person name="Lucas S."/>
            <person name="Nolan M."/>
            <person name="Tice H."/>
            <person name="Cheng J.F."/>
            <person name="Del Rio T.G."/>
            <person name="Goodwin L."/>
            <person name="Pitluck S."/>
            <person name="Liolios K."/>
            <person name="Huntemann M."/>
            <person name="Ivanova N."/>
            <person name="Mavromatis K."/>
            <person name="Mikhailova N."/>
            <person name="Pati A."/>
            <person name="Chen A."/>
            <person name="Palaniappan K."/>
            <person name="Tapia R."/>
            <person name="Han C."/>
            <person name="Land M."/>
            <person name="Hauser L."/>
            <person name="Chang Y.J."/>
            <person name="Jeffries C.D."/>
            <person name="Brettin T."/>
            <person name="Yasawong M."/>
            <person name="Brambilla E.M."/>
            <person name="Rohde M."/>
            <person name="Sikorski J."/>
            <person name="Goker M."/>
            <person name="Detter J.C."/>
            <person name="Woyke T."/>
            <person name="Bristow J."/>
            <person name="Eisen J.A."/>
            <person name="Markowitz V."/>
            <person name="Hugenholtz P."/>
            <person name="Kyrpides N.C."/>
            <person name="Klenk H.P."/>
        </authorList>
    </citation>
    <scope>NUCLEOTIDE SEQUENCE [LARGE SCALE GENOMIC DNA]</scope>
    <source>
        <strain evidence="5">ATCC 8368 / DSM 20162 / CCUG 35730 / CIP 100753 / JCM 10117 / KCTC 9821 / NBRC 16120 / NCIMB 702349 / NCTC 13040</strain>
    </source>
</reference>
<feature type="transmembrane region" description="Helical" evidence="2">
    <location>
        <begin position="84"/>
        <end position="108"/>
    </location>
</feature>
<dbReference type="PANTHER" id="PTHR30487">
    <property type="entry name" value="TYPE 4 PREPILIN-LIKE PROTEINS LEADER PEPTIDE-PROCESSING ENZYME"/>
    <property type="match status" value="1"/>
</dbReference>
<name>D5UNM4_TSUPD</name>
<dbReference type="KEGG" id="tpr:Tpau_1980"/>
<keyword evidence="5" id="KW-1185">Reference proteome</keyword>
<evidence type="ECO:0000256" key="2">
    <source>
        <dbReference type="SAM" id="Phobius"/>
    </source>
</evidence>
<proteinExistence type="inferred from homology"/>
<dbReference type="STRING" id="521096.Tpau_1980"/>
<dbReference type="RefSeq" id="WP_013126614.1">
    <property type="nucleotide sequence ID" value="NC_014158.1"/>
</dbReference>
<dbReference type="EMBL" id="CP001966">
    <property type="protein sequence ID" value="ADG78592.1"/>
    <property type="molecule type" value="Genomic_DNA"/>
</dbReference>
<feature type="domain" description="Prepilin type IV endopeptidase peptidase" evidence="3">
    <location>
        <begin position="10"/>
        <end position="105"/>
    </location>
</feature>
<evidence type="ECO:0000313" key="5">
    <source>
        <dbReference type="Proteomes" id="UP000001213"/>
    </source>
</evidence>
<dbReference type="PANTHER" id="PTHR30487:SF0">
    <property type="entry name" value="PREPILIN LEADER PEPTIDASE_N-METHYLTRANSFERASE-RELATED"/>
    <property type="match status" value="1"/>
</dbReference>
<protein>
    <submittedName>
        <fullName evidence="4">Peptidase A24A prepilin type IV</fullName>
    </submittedName>
</protein>
<feature type="transmembrane region" description="Helical" evidence="2">
    <location>
        <begin position="29"/>
        <end position="48"/>
    </location>
</feature>
<dbReference type="AlphaFoldDB" id="D5UNM4"/>